<comment type="similarity">
    <text evidence="1">Belongs to the 'GDXG' lipolytic enzyme family.</text>
</comment>
<dbReference type="EMBL" id="VIBQ01000018">
    <property type="protein sequence ID" value="KAB8364862.1"/>
    <property type="molecule type" value="Genomic_DNA"/>
</dbReference>
<keyword evidence="2" id="KW-0378">Hydrolase</keyword>
<dbReference type="PROSITE" id="PS01173">
    <property type="entry name" value="LIPASE_GDXG_HIS"/>
    <property type="match status" value="1"/>
</dbReference>
<evidence type="ECO:0000256" key="1">
    <source>
        <dbReference type="ARBA" id="ARBA00010515"/>
    </source>
</evidence>
<evidence type="ECO:0000259" key="3">
    <source>
        <dbReference type="Pfam" id="PF07859"/>
    </source>
</evidence>
<dbReference type="InterPro" id="IPR002168">
    <property type="entry name" value="Lipase_GDXG_HIS_AS"/>
</dbReference>
<gene>
    <name evidence="4" type="ORF">FH972_024723</name>
</gene>
<dbReference type="GO" id="GO:0016787">
    <property type="term" value="F:hydrolase activity"/>
    <property type="evidence" value="ECO:0007669"/>
    <property type="project" value="UniProtKB-KW"/>
</dbReference>
<dbReference type="InterPro" id="IPR050300">
    <property type="entry name" value="GDXG_lipolytic_enzyme"/>
</dbReference>
<name>A0A5N6L1D2_9ROSI</name>
<dbReference type="Gene3D" id="3.40.50.1820">
    <property type="entry name" value="alpha/beta hydrolase"/>
    <property type="match status" value="1"/>
</dbReference>
<comment type="caution">
    <text evidence="4">The sequence shown here is derived from an EMBL/GenBank/DDBJ whole genome shotgun (WGS) entry which is preliminary data.</text>
</comment>
<accession>A0A5N6L1D2</accession>
<feature type="domain" description="Alpha/beta hydrolase fold-3" evidence="3">
    <location>
        <begin position="79"/>
        <end position="280"/>
    </location>
</feature>
<sequence length="305" mass="32977">MVAHTNPSLESQALGQLYKSKASRLDATSKIGMEALRSMYEEEQSCTSEAPGVSYEDVVAGGRPALWATPPGPNVHGVIMYFHGGGFSVGSPNSHRKVAGHLSKASNSYALILDYRLAPEHPYPAALDDTTAAYRWLLERGFKPSQIATAGDSAGGNLATSTVLRLRQEGVPLPAAIISFSPWYNLKNDFGTMTSNDARDMLVHRHQLDDMAATYVGKHSLVDPLTNPLYADLTGLPPIYIAVGSDETLEDDGVIFADKARKAGVTVEFERADGQQHVYVFMAGRAPEASLTIQRVGSWVAEQLR</sequence>
<dbReference type="Pfam" id="PF07859">
    <property type="entry name" value="Abhydrolase_3"/>
    <property type="match status" value="1"/>
</dbReference>
<dbReference type="OrthoDB" id="6495301at2759"/>
<dbReference type="Proteomes" id="UP000327013">
    <property type="component" value="Unassembled WGS sequence"/>
</dbReference>
<organism evidence="4 5">
    <name type="scientific">Carpinus fangiana</name>
    <dbReference type="NCBI Taxonomy" id="176857"/>
    <lineage>
        <taxon>Eukaryota</taxon>
        <taxon>Viridiplantae</taxon>
        <taxon>Streptophyta</taxon>
        <taxon>Embryophyta</taxon>
        <taxon>Tracheophyta</taxon>
        <taxon>Spermatophyta</taxon>
        <taxon>Magnoliopsida</taxon>
        <taxon>eudicotyledons</taxon>
        <taxon>Gunneridae</taxon>
        <taxon>Pentapetalae</taxon>
        <taxon>rosids</taxon>
        <taxon>fabids</taxon>
        <taxon>Fagales</taxon>
        <taxon>Betulaceae</taxon>
        <taxon>Carpinus</taxon>
    </lineage>
</organism>
<dbReference type="InterPro" id="IPR013094">
    <property type="entry name" value="AB_hydrolase_3"/>
</dbReference>
<reference evidence="4 5" key="1">
    <citation type="submission" date="2019-06" db="EMBL/GenBank/DDBJ databases">
        <title>A chromosomal-level reference genome of Carpinus fangiana (Coryloideae, Betulaceae).</title>
        <authorList>
            <person name="Yang X."/>
            <person name="Wang Z."/>
            <person name="Zhang L."/>
            <person name="Hao G."/>
            <person name="Liu J."/>
            <person name="Yang Y."/>
        </authorList>
    </citation>
    <scope>NUCLEOTIDE SEQUENCE [LARGE SCALE GENOMIC DNA]</scope>
    <source>
        <strain evidence="4">Cfa_2016G</strain>
        <tissue evidence="4">Leaf</tissue>
    </source>
</reference>
<evidence type="ECO:0000313" key="4">
    <source>
        <dbReference type="EMBL" id="KAB8364862.1"/>
    </source>
</evidence>
<evidence type="ECO:0000313" key="5">
    <source>
        <dbReference type="Proteomes" id="UP000327013"/>
    </source>
</evidence>
<protein>
    <recommendedName>
        <fullName evidence="3">Alpha/beta hydrolase fold-3 domain-containing protein</fullName>
    </recommendedName>
</protein>
<evidence type="ECO:0000256" key="2">
    <source>
        <dbReference type="ARBA" id="ARBA00022801"/>
    </source>
</evidence>
<keyword evidence="5" id="KW-1185">Reference proteome</keyword>
<proteinExistence type="inferred from homology"/>
<dbReference type="PANTHER" id="PTHR48081">
    <property type="entry name" value="AB HYDROLASE SUPERFAMILY PROTEIN C4A8.06C"/>
    <property type="match status" value="1"/>
</dbReference>
<dbReference type="AlphaFoldDB" id="A0A5N6L1D2"/>
<dbReference type="InterPro" id="IPR029058">
    <property type="entry name" value="AB_hydrolase_fold"/>
</dbReference>
<dbReference type="SUPFAM" id="SSF53474">
    <property type="entry name" value="alpha/beta-Hydrolases"/>
    <property type="match status" value="1"/>
</dbReference>
<dbReference type="PANTHER" id="PTHR48081:SF8">
    <property type="entry name" value="ALPHA_BETA HYDROLASE FOLD-3 DOMAIN-CONTAINING PROTEIN-RELATED"/>
    <property type="match status" value="1"/>
</dbReference>